<dbReference type="OrthoDB" id="5870165at2759"/>
<feature type="compositionally biased region" description="Low complexity" evidence="3">
    <location>
        <begin position="61"/>
        <end position="71"/>
    </location>
</feature>
<feature type="compositionally biased region" description="Polar residues" evidence="3">
    <location>
        <begin position="113"/>
        <end position="149"/>
    </location>
</feature>
<accession>A0A183FQS3</accession>
<evidence type="ECO:0000313" key="4">
    <source>
        <dbReference type="EMBL" id="VDO83724.1"/>
    </source>
</evidence>
<dbReference type="InterPro" id="IPR011042">
    <property type="entry name" value="6-blade_b-propeller_TolB-like"/>
</dbReference>
<dbReference type="Gene3D" id="2.120.10.30">
    <property type="entry name" value="TolB, C-terminal domain"/>
    <property type="match status" value="1"/>
</dbReference>
<evidence type="ECO:0000256" key="2">
    <source>
        <dbReference type="PROSITE-ProRule" id="PRU00504"/>
    </source>
</evidence>
<keyword evidence="1" id="KW-0677">Repeat</keyword>
<dbReference type="AlphaFoldDB" id="A0A183FQS3"/>
<accession>A0A3P7ZI97</accession>
<dbReference type="SUPFAM" id="SSF101898">
    <property type="entry name" value="NHL repeat"/>
    <property type="match status" value="1"/>
</dbReference>
<dbReference type="WBParaSite" id="HPBE_0001011301-mRNA-1">
    <property type="protein sequence ID" value="HPBE_0001011301-mRNA-1"/>
    <property type="gene ID" value="HPBE_0001011301"/>
</dbReference>
<reference evidence="4 5" key="1">
    <citation type="submission" date="2018-11" db="EMBL/GenBank/DDBJ databases">
        <authorList>
            <consortium name="Pathogen Informatics"/>
        </authorList>
    </citation>
    <scope>NUCLEOTIDE SEQUENCE [LARGE SCALE GENOMIC DNA]</scope>
</reference>
<feature type="compositionally biased region" description="Polar residues" evidence="3">
    <location>
        <begin position="16"/>
        <end position="25"/>
    </location>
</feature>
<reference evidence="6" key="2">
    <citation type="submission" date="2019-09" db="UniProtKB">
        <authorList>
            <consortium name="WormBaseParasite"/>
        </authorList>
    </citation>
    <scope>IDENTIFICATION</scope>
</reference>
<proteinExistence type="predicted"/>
<keyword evidence="5" id="KW-1185">Reference proteome</keyword>
<evidence type="ECO:0000313" key="5">
    <source>
        <dbReference type="Proteomes" id="UP000050761"/>
    </source>
</evidence>
<feature type="region of interest" description="Disordered" evidence="3">
    <location>
        <begin position="16"/>
        <end position="175"/>
    </location>
</feature>
<dbReference type="EMBL" id="UZAH01026652">
    <property type="protein sequence ID" value="VDO83724.1"/>
    <property type="molecule type" value="Genomic_DNA"/>
</dbReference>
<dbReference type="InterPro" id="IPR001258">
    <property type="entry name" value="NHL_repeat"/>
</dbReference>
<dbReference type="PANTHER" id="PTHR40326">
    <property type="entry name" value="PROTEIN CBG10816"/>
    <property type="match status" value="1"/>
</dbReference>
<dbReference type="PANTHER" id="PTHR40326:SF1">
    <property type="entry name" value="RING-TYPE DOMAIN-CONTAINING PROTEIN-RELATED"/>
    <property type="match status" value="1"/>
</dbReference>
<feature type="repeat" description="NHL" evidence="2">
    <location>
        <begin position="396"/>
        <end position="427"/>
    </location>
</feature>
<evidence type="ECO:0000256" key="3">
    <source>
        <dbReference type="SAM" id="MobiDB-lite"/>
    </source>
</evidence>
<name>A0A183FQS3_HELPZ</name>
<protein>
    <submittedName>
        <fullName evidence="6">E3 ubiquitin-protein ligase TRIM71</fullName>
    </submittedName>
</protein>
<sequence length="486" mass="52996">MIEVAKRLDAIRRSRGLTNIPSQCVQEEESDTTTSGNSASASPITVEDHQEETESAAVELSVSDQQSQSQSNCEAEECPGSAQNDNVDDLNVGLRRLSLDDDETVDKEDKENSSSTIHPDEASTNSTSNQPATIPAESTSKQAEPTSKPATVAGESQGGHSSTSAVPSKAAVERAGPSRRIVFRDRVRFTEFIKPYEGIRASLISSPSKKCDGKRLNRPLGVTYDELLEQWIVADTENNRIVVSPVGNILTSPKMMGPCAVCVIVPGHSFAVLTKFDIRIMYHDRKDSDVVVNHSGYARGLALTPKGHLVTLERVKGYWNINVYECKAGALLVNATPYPKISTELPSFMDIHRDLLIITDLGTQSIMRFTVGSDSKMMFQECVCVGEGPTNRGHIEIKYVSGVFIDDDENILVADAKGHSLQVFNSKGIFLHAIKVVNGALPYISGIWVNRNGFIAVCARAEKNGGLYVYRMVNAPEDTKIPPPIR</sequence>
<dbReference type="Proteomes" id="UP000050761">
    <property type="component" value="Unassembled WGS sequence"/>
</dbReference>
<organism evidence="5 6">
    <name type="scientific">Heligmosomoides polygyrus</name>
    <name type="common">Parasitic roundworm</name>
    <dbReference type="NCBI Taxonomy" id="6339"/>
    <lineage>
        <taxon>Eukaryota</taxon>
        <taxon>Metazoa</taxon>
        <taxon>Ecdysozoa</taxon>
        <taxon>Nematoda</taxon>
        <taxon>Chromadorea</taxon>
        <taxon>Rhabditida</taxon>
        <taxon>Rhabditina</taxon>
        <taxon>Rhabditomorpha</taxon>
        <taxon>Strongyloidea</taxon>
        <taxon>Heligmosomidae</taxon>
        <taxon>Heligmosomoides</taxon>
    </lineage>
</organism>
<evidence type="ECO:0000256" key="1">
    <source>
        <dbReference type="ARBA" id="ARBA00022737"/>
    </source>
</evidence>
<evidence type="ECO:0000313" key="6">
    <source>
        <dbReference type="WBParaSite" id="HPBE_0001011301-mRNA-1"/>
    </source>
</evidence>
<feature type="compositionally biased region" description="Polar residues" evidence="3">
    <location>
        <begin position="32"/>
        <end position="43"/>
    </location>
</feature>
<gene>
    <name evidence="4" type="ORF">HPBE_LOCUS10114</name>
</gene>
<dbReference type="PROSITE" id="PS51125">
    <property type="entry name" value="NHL"/>
    <property type="match status" value="1"/>
</dbReference>